<accession>A0A7S1BFM3</accession>
<dbReference type="SUPFAM" id="SSF53335">
    <property type="entry name" value="S-adenosyl-L-methionine-dependent methyltransferases"/>
    <property type="match status" value="1"/>
</dbReference>
<proteinExistence type="predicted"/>
<evidence type="ECO:0000256" key="2">
    <source>
        <dbReference type="SAM" id="SignalP"/>
    </source>
</evidence>
<evidence type="ECO:0000256" key="1">
    <source>
        <dbReference type="SAM" id="MobiDB-lite"/>
    </source>
</evidence>
<feature type="signal peptide" evidence="2">
    <location>
        <begin position="1"/>
        <end position="18"/>
    </location>
</feature>
<dbReference type="Gene3D" id="3.40.50.150">
    <property type="entry name" value="Vaccinia Virus protein VP39"/>
    <property type="match status" value="1"/>
</dbReference>
<protein>
    <recommendedName>
        <fullName evidence="4">Histone H3-K79 methyltransferase</fullName>
    </recommendedName>
</protein>
<dbReference type="AlphaFoldDB" id="A0A7S1BFM3"/>
<reference evidence="3" key="1">
    <citation type="submission" date="2021-01" db="EMBL/GenBank/DDBJ databases">
        <authorList>
            <person name="Corre E."/>
            <person name="Pelletier E."/>
            <person name="Niang G."/>
            <person name="Scheremetjew M."/>
            <person name="Finn R."/>
            <person name="Kale V."/>
            <person name="Holt S."/>
            <person name="Cochrane G."/>
            <person name="Meng A."/>
            <person name="Brown T."/>
            <person name="Cohen L."/>
        </authorList>
    </citation>
    <scope>NUCLEOTIDE SEQUENCE</scope>
    <source>
        <strain evidence="3">308</strain>
    </source>
</reference>
<evidence type="ECO:0008006" key="4">
    <source>
        <dbReference type="Google" id="ProtNLM"/>
    </source>
</evidence>
<organism evidence="3">
    <name type="scientific">Corethron hystrix</name>
    <dbReference type="NCBI Taxonomy" id="216773"/>
    <lineage>
        <taxon>Eukaryota</taxon>
        <taxon>Sar</taxon>
        <taxon>Stramenopiles</taxon>
        <taxon>Ochrophyta</taxon>
        <taxon>Bacillariophyta</taxon>
        <taxon>Coscinodiscophyceae</taxon>
        <taxon>Corethrophycidae</taxon>
        <taxon>Corethrales</taxon>
        <taxon>Corethraceae</taxon>
        <taxon>Corethron</taxon>
    </lineage>
</organism>
<gene>
    <name evidence="3" type="ORF">CHYS00102_LOCUS12197</name>
</gene>
<dbReference type="EMBL" id="HBFR01016695">
    <property type="protein sequence ID" value="CAD8885000.1"/>
    <property type="molecule type" value="Transcribed_RNA"/>
</dbReference>
<feature type="region of interest" description="Disordered" evidence="1">
    <location>
        <begin position="138"/>
        <end position="157"/>
    </location>
</feature>
<name>A0A7S1BFM3_9STRA</name>
<sequence length="320" mass="33553">MSRLSLFLLASSLSAASAFVAPSSSRLTFTRSRTTGLTAPSSSRLSMHPELPSLVMAYSDDPLGDLLFGANGVVVAGILAAVVAVGASFVTLLPKVGSASFELTDEEQAACLRVENAYDAAAWEKELTEEGTKGYVNRRRKANEAKDRYQSSSGLSRREMKDRSLRYSEADLGFVACLLRAAEPSPGDVLYDLGSGAGRSTLACAAVFPQFSKVIGIEFLAGLTKLANGYKGKVRGRKAAVEFRTGDVAAADLSGAGCVFVGPASYMSDADLGAALDTLPSGATVMTIDKRLGGGFGLVTEVEDPSGDLVLNTGYVYRKQ</sequence>
<feature type="chain" id="PRO_5031142500" description="Histone H3-K79 methyltransferase" evidence="2">
    <location>
        <begin position="19"/>
        <end position="320"/>
    </location>
</feature>
<keyword evidence="2" id="KW-0732">Signal</keyword>
<evidence type="ECO:0000313" key="3">
    <source>
        <dbReference type="EMBL" id="CAD8885000.1"/>
    </source>
</evidence>
<dbReference type="InterPro" id="IPR029063">
    <property type="entry name" value="SAM-dependent_MTases_sf"/>
</dbReference>